<proteinExistence type="predicted"/>
<dbReference type="GO" id="GO:0005737">
    <property type="term" value="C:cytoplasm"/>
    <property type="evidence" value="ECO:0007669"/>
    <property type="project" value="UniProtKB-ARBA"/>
</dbReference>
<dbReference type="InterPro" id="IPR040997">
    <property type="entry name" value="FN3_7"/>
</dbReference>
<evidence type="ECO:0000256" key="2">
    <source>
        <dbReference type="ARBA" id="ARBA00022843"/>
    </source>
</evidence>
<sequence>MSEILCQWLNQELKVSRTVNPKSFAKAFSSGYLIGEVLHKFELQDDFSEFSESRISTARLNNFSRLEPTLHLLGVQFDKNVAQSIITEKPGAATKLLYQLYIALQKKKKSGLTRVQIPTTQPQANLKFQNMKSEAFREQRLNRRRQNEIMAKIQAAIIQIPKPASNRTLKALEAQKMMKKQQEAADVADEIMKFEALIKKDLQAKESASKTGLDTADHTTTDLLNTYSDDDYIKKIQKRLEEDAFAREQREKRRRRLLMDQLIAHEAQEEAYREEQLIHRLMRQSQQERRIAVQLMHVRHEKEVLWQNRIFREKQYEERRLKDFQDALDREAALAKQAKIDFEEQILREKELHEKIAVERVQARYQKHYKICEEILDQILDLSTKVADYRMLTNNLIPLKMMRDWKELFFHGKPIYEQTSIKHLPANPSEEQLKELDKRDLLDSKDYDEYKSMVGEWAVPEEMKDNLPPSNSSILGHVLHRLIEKSLPPQVEPTEPALPSFAIKGCLLGKTLSGKTITLKTLQREFPIQVFCIDTLVQEAIQAFYDNEEVSEDLPIQKEGGDIPSDPQEDSKNRQASEPLPETEGQTTSSTHTNRTPKTEEVQSSDSNNFSKLSVRAQLGAKSQQFLKKGKSIPDVLLVNIIVNAINEVPVNQGWILDGFPMTLNQAQLLEEALTGSNRNLIEMEAKNTQISTLAVDPTASKEVPLSSSALDFVMLLDISDTFLLSRMNDIIAEEFSHETAHKDSAQHAAAENQDKHGYQNLRDHIQNRIIGFLDNWPLLEQWFSEPENILIKISAEIDKEPLCQKLKEIFATEIVKKRNKVEKKLEEKEAEKKAAASLTESPPLPPPPPETEKEKEMQAQHKQEPSKTPPAKGKPQSGSPKGKASAGKTPVKKSPAESIEVSPTPVGPSPPKPGSEEWVYVSEPVPEEVPSFLVPYWQLIENSYVNTIKTALRHLREDQHSVLAYLYDIRTSFQQLLRGPDYKQEFVSQWQADFNSLPDDLWHDEETKAELHQRLNDLRERLWDICDARKEKAEQERLDIINESWFQDSLRITMNHFSSLTQAELNRFQDTKRFLQDYYRAMECKRPIEDNKKFTRVTLVQLDAKDVSETQLRFPPVPQISISPETTMPKPKVKAIMKNKMDSSLENIVLNFEANEKLVMDTWQQASSAISHMVAAEIHQRLTEEEKENQQADSKEKSPQMGANKKFKKEKESTKKKKADKKAKDKSPPVAEATYVTVTAEEMAEIERKNELRLKIKEEHIAALQFEEKATQFRLELIKSKALTALEDAVIQVIDVYKIMEKWLGERYLNEMASIEKLTAVACYHIETATKIQNELYLGQENFFINDDIKVFPDPPPPTHPPPVEKEENGTLTIEQLENLGDQFLDIAPKGDGRGSTSQQKARELLDRLLQADVLKFAHFLLDVINVLSILSCVSQNRNSSIADIFATLEATLEMLQIYQTRPGPKECRVASVTHFHGYCLRGKENISAMRNVVITHLIKRLQGCFRDASPDVVKAAMIGSFKLWPTKINQGLVGNKMFTDILLDLITLNLGTNSLPSSWMHLTQSELQELTSLLVVNSDFVDCWKFLLVAAMPWPIPLEEELLETLQRFKAVDQAQTGTINFEQYTQAGLWFSGDEEIKIPENPLEPLPFNRWEHLIEFFFMLFADCEKDPPQLDYTQMLLYFASHPDMVEGIYRALSVTVGTHIFRQVETPLLAAGKTSFSPGMSPIEELPKHEDGAEREEGELQEEREKVERKKKEVPEKANTEKISMGTLLTVFRGGNEAQDTNRFASHLKIENIYAENFTKTFQDLGVKNMELIEIALLLKHPFIQELIASYSDYKIPTSAEQLYTFSPTCYSFNERQSPFDPKKMLAGEKTFLTGVLLPTVQGQLSKRKQTLVRGDLEDAESDTDYSFSCYAQLEVDRSQHSLTCAFDDPDINSTNLELEICKSLVGVECMKFSKLQEEKYFIKTKKFLLLGESKICVKLGEDNLACKQVEISHLVKPEAPFDIKVIYRARANDFEVTFNTSHLQKKYVKHLIHDVAYHQEKDGNNWTHMSTSNTRLTLPLRKLRSGAKYEIKVRSIPDGEYYKGFWSEWSPSSHFKIPDANSAEEILTISITCFFCVVLLVILSCALWKKRIKPIVWPSLPDHKKTLEQLCKKPEKNLNVSFNPEHFLEFQIHKVNDIQSRDEVESFLQDTLSPQLEESDKQGYAGSGQGPNWPSQIPVTTSEAFKGELPFGCPAGNISTCEVSMHPSFWSPDCREGARSGSHMYQGLLLSPGTAGSTVVPPFPLQSGILTLNTGVQGQPILTSLRQNQEEAYVTMSNFYKNQ</sequence>
<dbReference type="SUPFAM" id="SSF52540">
    <property type="entry name" value="P-loop containing nucleoside triphosphate hydrolases"/>
    <property type="match status" value="1"/>
</dbReference>
<dbReference type="InterPro" id="IPR036872">
    <property type="entry name" value="CH_dom_sf"/>
</dbReference>
<evidence type="ECO:0000256" key="1">
    <source>
        <dbReference type="ARBA" id="ARBA00018930"/>
    </source>
</evidence>
<dbReference type="PROSITE" id="PS50021">
    <property type="entry name" value="CH"/>
    <property type="match status" value="1"/>
</dbReference>
<dbReference type="PROSITE" id="PS50853">
    <property type="entry name" value="FN3"/>
    <property type="match status" value="1"/>
</dbReference>
<dbReference type="Pfam" id="PF00406">
    <property type="entry name" value="ADK"/>
    <property type="match status" value="1"/>
</dbReference>
<dbReference type="CDD" id="cd00063">
    <property type="entry name" value="FN3"/>
    <property type="match status" value="1"/>
</dbReference>
<dbReference type="GO" id="GO:0097225">
    <property type="term" value="C:sperm midpiece"/>
    <property type="evidence" value="ECO:0007669"/>
    <property type="project" value="TreeGrafter"/>
</dbReference>
<dbReference type="InterPro" id="IPR010441">
    <property type="entry name" value="CH_2"/>
</dbReference>
<feature type="compositionally biased region" description="Low complexity" evidence="5">
    <location>
        <begin position="870"/>
        <end position="886"/>
    </location>
</feature>
<dbReference type="Pfam" id="PF06294">
    <property type="entry name" value="CH_2"/>
    <property type="match status" value="1"/>
</dbReference>
<organism evidence="9 10">
    <name type="scientific">Fukomys damarensis</name>
    <name type="common">Damaraland mole rat</name>
    <name type="synonym">Cryptomys damarensis</name>
    <dbReference type="NCBI Taxonomy" id="885580"/>
    <lineage>
        <taxon>Eukaryota</taxon>
        <taxon>Metazoa</taxon>
        <taxon>Chordata</taxon>
        <taxon>Craniata</taxon>
        <taxon>Vertebrata</taxon>
        <taxon>Euteleostomi</taxon>
        <taxon>Mammalia</taxon>
        <taxon>Eutheria</taxon>
        <taxon>Euarchontoglires</taxon>
        <taxon>Glires</taxon>
        <taxon>Rodentia</taxon>
        <taxon>Hystricomorpha</taxon>
        <taxon>Bathyergidae</taxon>
        <taxon>Fukomys</taxon>
    </lineage>
</organism>
<dbReference type="PANTHER" id="PTHR14919">
    <property type="entry name" value="KPL2-RELATED"/>
    <property type="match status" value="1"/>
</dbReference>
<dbReference type="PANTHER" id="PTHR14919:SF0">
    <property type="entry name" value="SPERM FLAGELLAR PROTEIN 2"/>
    <property type="match status" value="1"/>
</dbReference>
<feature type="compositionally biased region" description="Polar residues" evidence="5">
    <location>
        <begin position="584"/>
        <end position="609"/>
    </location>
</feature>
<accession>A0A091CXT9</accession>
<feature type="domain" description="Calponin-homology (CH)" evidence="7">
    <location>
        <begin position="1"/>
        <end position="105"/>
    </location>
</feature>
<dbReference type="Pfam" id="PF24082">
    <property type="entry name" value="SPEF2_C"/>
    <property type="match status" value="1"/>
</dbReference>
<evidence type="ECO:0000259" key="7">
    <source>
        <dbReference type="PROSITE" id="PS50021"/>
    </source>
</evidence>
<dbReference type="InterPro" id="IPR027417">
    <property type="entry name" value="P-loop_NTPase"/>
</dbReference>
<dbReference type="GO" id="GO:0007288">
    <property type="term" value="P:sperm axoneme assembly"/>
    <property type="evidence" value="ECO:0007669"/>
    <property type="project" value="TreeGrafter"/>
</dbReference>
<dbReference type="Gene3D" id="1.10.418.10">
    <property type="entry name" value="Calponin-like domain"/>
    <property type="match status" value="1"/>
</dbReference>
<dbReference type="EMBL" id="KN123819">
    <property type="protein sequence ID" value="KFO23073.1"/>
    <property type="molecule type" value="Genomic_DNA"/>
</dbReference>
<feature type="compositionally biased region" description="Basic and acidic residues" evidence="5">
    <location>
        <begin position="851"/>
        <end position="866"/>
    </location>
</feature>
<evidence type="ECO:0000259" key="8">
    <source>
        <dbReference type="PROSITE" id="PS50853"/>
    </source>
</evidence>
<dbReference type="InterPro" id="IPR056199">
    <property type="entry name" value="SPEF2_C"/>
</dbReference>
<dbReference type="InterPro" id="IPR003961">
    <property type="entry name" value="FN3_dom"/>
</dbReference>
<feature type="region of interest" description="Disordered" evidence="5">
    <location>
        <begin position="1184"/>
        <end position="1232"/>
    </location>
</feature>
<dbReference type="InterPro" id="IPR003531">
    <property type="entry name" value="Hempt_rcpt_S_F1_CS"/>
</dbReference>
<dbReference type="Gene3D" id="2.60.40.1870">
    <property type="match status" value="1"/>
</dbReference>
<feature type="transmembrane region" description="Helical" evidence="6">
    <location>
        <begin position="2114"/>
        <end position="2136"/>
    </location>
</feature>
<feature type="region of interest" description="Disordered" evidence="5">
    <location>
        <begin position="1726"/>
        <end position="1764"/>
    </location>
</feature>
<name>A0A091CXT9_FUKDA</name>
<evidence type="ECO:0000256" key="5">
    <source>
        <dbReference type="SAM" id="MobiDB-lite"/>
    </source>
</evidence>
<feature type="domain" description="Fibronectin type-III" evidence="8">
    <location>
        <begin position="2007"/>
        <end position="2108"/>
    </location>
</feature>
<keyword evidence="9" id="KW-0969">Cilium</keyword>
<dbReference type="GO" id="GO:0004896">
    <property type="term" value="F:cytokine receptor activity"/>
    <property type="evidence" value="ECO:0007669"/>
    <property type="project" value="InterPro"/>
</dbReference>
<dbReference type="InterPro" id="IPR052634">
    <property type="entry name" value="Sperm_flagellar-bone_growth"/>
</dbReference>
<evidence type="ECO:0000313" key="10">
    <source>
        <dbReference type="Proteomes" id="UP000028990"/>
    </source>
</evidence>
<evidence type="ECO:0000256" key="6">
    <source>
        <dbReference type="SAM" id="Phobius"/>
    </source>
</evidence>
<keyword evidence="6" id="KW-1133">Transmembrane helix</keyword>
<dbReference type="Proteomes" id="UP000028990">
    <property type="component" value="Unassembled WGS sequence"/>
</dbReference>
<feature type="compositionally biased region" description="Basic and acidic residues" evidence="5">
    <location>
        <begin position="1748"/>
        <end position="1764"/>
    </location>
</feature>
<dbReference type="Gene3D" id="3.40.50.300">
    <property type="entry name" value="P-loop containing nucleotide triphosphate hydrolases"/>
    <property type="match status" value="1"/>
</dbReference>
<dbReference type="Pfam" id="PF18447">
    <property type="entry name" value="FN3_7"/>
    <property type="match status" value="1"/>
</dbReference>
<dbReference type="InterPro" id="IPR001715">
    <property type="entry name" value="CH_dom"/>
</dbReference>
<evidence type="ECO:0000256" key="3">
    <source>
        <dbReference type="ARBA" id="ARBA00025125"/>
    </source>
</evidence>
<dbReference type="Pfam" id="PF22946">
    <property type="entry name" value="SPEF2_D5"/>
    <property type="match status" value="1"/>
</dbReference>
<dbReference type="eggNOG" id="ENOG502QR7Y">
    <property type="taxonomic scope" value="Eukaryota"/>
</dbReference>
<gene>
    <name evidence="9" type="ORF">H920_15534</name>
</gene>
<keyword evidence="2" id="KW-0832">Ubl conjugation</keyword>
<keyword evidence="9" id="KW-0282">Flagellum</keyword>
<dbReference type="InterPro" id="IPR054517">
    <property type="entry name" value="SPEF2_D5"/>
</dbReference>
<dbReference type="InterPro" id="IPR013783">
    <property type="entry name" value="Ig-like_fold"/>
</dbReference>
<feature type="region of interest" description="Disordered" evidence="5">
    <location>
        <begin position="828"/>
        <end position="917"/>
    </location>
</feature>
<protein>
    <recommendedName>
        <fullName evidence="1">Interleukin-7 receptor subunit alpha</fullName>
    </recommendedName>
</protein>
<dbReference type="GO" id="GO:0016020">
    <property type="term" value="C:membrane"/>
    <property type="evidence" value="ECO:0007669"/>
    <property type="project" value="InterPro"/>
</dbReference>
<keyword evidence="9" id="KW-0966">Cell projection</keyword>
<evidence type="ECO:0000256" key="4">
    <source>
        <dbReference type="ARBA" id="ARBA00047072"/>
    </source>
</evidence>
<evidence type="ECO:0000313" key="9">
    <source>
        <dbReference type="EMBL" id="KFO23073.1"/>
    </source>
</evidence>
<reference evidence="9 10" key="1">
    <citation type="submission" date="2013-11" db="EMBL/GenBank/DDBJ databases">
        <title>The Damaraland mole rat (Fukomys damarensis) genome and evolution of African mole rats.</title>
        <authorList>
            <person name="Gladyshev V.N."/>
            <person name="Fang X."/>
        </authorList>
    </citation>
    <scope>NUCLEOTIDE SEQUENCE [LARGE SCALE GENOMIC DNA]</scope>
    <source>
        <tissue evidence="9">Liver</tissue>
    </source>
</reference>
<dbReference type="STRING" id="885580.ENSFDAP00000016464"/>
<keyword evidence="10" id="KW-1185">Reference proteome</keyword>
<dbReference type="PROSITE" id="PS01355">
    <property type="entry name" value="HEMATOPO_REC_S_F1"/>
    <property type="match status" value="1"/>
</dbReference>
<dbReference type="InterPro" id="IPR036116">
    <property type="entry name" value="FN3_sf"/>
</dbReference>
<comment type="function">
    <text evidence="3">Receptor for interleukin-7. Also acts as a receptor for thymic stromal lymphopoietin (TSLP).</text>
</comment>
<keyword evidence="6" id="KW-0812">Transmembrane</keyword>
<keyword evidence="6" id="KW-0472">Membrane</keyword>
<dbReference type="SUPFAM" id="SSF49265">
    <property type="entry name" value="Fibronectin type III"/>
    <property type="match status" value="1"/>
</dbReference>
<feature type="region of interest" description="Disordered" evidence="5">
    <location>
        <begin position="552"/>
        <end position="609"/>
    </location>
</feature>
<feature type="compositionally biased region" description="Basic and acidic residues" evidence="5">
    <location>
        <begin position="1184"/>
        <end position="1199"/>
    </location>
</feature>
<feature type="region of interest" description="Disordered" evidence="5">
    <location>
        <begin position="2206"/>
        <end position="2225"/>
    </location>
</feature>
<dbReference type="GO" id="GO:0002177">
    <property type="term" value="C:manchette"/>
    <property type="evidence" value="ECO:0007669"/>
    <property type="project" value="TreeGrafter"/>
</dbReference>
<dbReference type="Gene3D" id="2.60.40.10">
    <property type="entry name" value="Immunoglobulins"/>
    <property type="match status" value="1"/>
</dbReference>
<comment type="subunit">
    <text evidence="4">The IL7 receptor is a heterodimer of IL7R and IL2RG. The TSLP receptor is a heterodimer of CRLF2 and IL7R. Interacts with CD53.</text>
</comment>